<keyword evidence="1" id="KW-0732">Signal</keyword>
<evidence type="ECO:0008006" key="4">
    <source>
        <dbReference type="Google" id="ProtNLM"/>
    </source>
</evidence>
<name>A0ABV7FDV5_9GAMM</name>
<dbReference type="Proteomes" id="UP001595555">
    <property type="component" value="Unassembled WGS sequence"/>
</dbReference>
<proteinExistence type="predicted"/>
<evidence type="ECO:0000313" key="2">
    <source>
        <dbReference type="EMBL" id="MFC3115799.1"/>
    </source>
</evidence>
<gene>
    <name evidence="2" type="ORF">ACFODX_09545</name>
</gene>
<comment type="caution">
    <text evidence="2">The sequence shown here is derived from an EMBL/GenBank/DDBJ whole genome shotgun (WGS) entry which is preliminary data.</text>
</comment>
<accession>A0ABV7FDV5</accession>
<evidence type="ECO:0000256" key="1">
    <source>
        <dbReference type="SAM" id="SignalP"/>
    </source>
</evidence>
<dbReference type="RefSeq" id="WP_378118462.1">
    <property type="nucleotide sequence ID" value="NZ_JBHRTF010000004.1"/>
</dbReference>
<dbReference type="SUPFAM" id="SSF53850">
    <property type="entry name" value="Periplasmic binding protein-like II"/>
    <property type="match status" value="1"/>
</dbReference>
<dbReference type="EMBL" id="JBHRTF010000004">
    <property type="protein sequence ID" value="MFC3115799.1"/>
    <property type="molecule type" value="Genomic_DNA"/>
</dbReference>
<feature type="signal peptide" evidence="1">
    <location>
        <begin position="1"/>
        <end position="28"/>
    </location>
</feature>
<keyword evidence="3" id="KW-1185">Reference proteome</keyword>
<feature type="chain" id="PRO_5046123434" description="Solute-binding protein family 3/N-terminal domain-containing protein" evidence="1">
    <location>
        <begin position="29"/>
        <end position="299"/>
    </location>
</feature>
<reference evidence="3" key="1">
    <citation type="journal article" date="2019" name="Int. J. Syst. Evol. Microbiol.">
        <title>The Global Catalogue of Microorganisms (GCM) 10K type strain sequencing project: providing services to taxonomists for standard genome sequencing and annotation.</title>
        <authorList>
            <consortium name="The Broad Institute Genomics Platform"/>
            <consortium name="The Broad Institute Genome Sequencing Center for Infectious Disease"/>
            <person name="Wu L."/>
            <person name="Ma J."/>
        </authorList>
    </citation>
    <scope>NUCLEOTIDE SEQUENCE [LARGE SCALE GENOMIC DNA]</scope>
    <source>
        <strain evidence="3">KCTC 52237</strain>
    </source>
</reference>
<organism evidence="2 3">
    <name type="scientific">Cellvibrio fontiphilus</name>
    <dbReference type="NCBI Taxonomy" id="1815559"/>
    <lineage>
        <taxon>Bacteria</taxon>
        <taxon>Pseudomonadati</taxon>
        <taxon>Pseudomonadota</taxon>
        <taxon>Gammaproteobacteria</taxon>
        <taxon>Cellvibrionales</taxon>
        <taxon>Cellvibrionaceae</taxon>
        <taxon>Cellvibrio</taxon>
    </lineage>
</organism>
<evidence type="ECO:0000313" key="3">
    <source>
        <dbReference type="Proteomes" id="UP001595555"/>
    </source>
</evidence>
<sequence>MFPIRRLQTCCLLLVLLPALLFAGKSLASQTAPIAVLPDIHNDYQRFLANRDVRAVTYYGGAYARRDVIELVLMLQALSLGGFTHPIQFVDEENYFRSIRNVIDGKTLSVGSTIWYQDLINQQNQLHISAPIVQEGQFVVGLYTSPKNQRALASKNLAQLTQLKVATSRQWKPDLNTLQHMGFDKIMFTPNWVNIARMLNAGRVDLSLSPVANNPTKEINVDGIKLIPIEGIKIAISGSRHWPVSKKHPMADEFYRALSLGTAQLRAKGTIERAYRECGFFHPELEQWTLLNPTPKSQP</sequence>
<protein>
    <recommendedName>
        <fullName evidence="4">Solute-binding protein family 3/N-terminal domain-containing protein</fullName>
    </recommendedName>
</protein>